<dbReference type="Gene3D" id="3.40.30.10">
    <property type="entry name" value="Glutaredoxin"/>
    <property type="match status" value="2"/>
</dbReference>
<evidence type="ECO:0000259" key="8">
    <source>
        <dbReference type="PROSITE" id="PS51352"/>
    </source>
</evidence>
<sequence>MLTNILIATFLLAFQQQNVVAAATQSDISNYQPNTAGEVVVLGGANFTQEVQDHPERSWFIKFYAPWCGHCKTLAPIWVELANTLKGKTNIAEVDCTLAEDICRDYGVTGFPTLKYISKNSAVEFRGARDHSTLLEFTEKASKSPVTYVDNSELTAKLPEQEVSLIYIYNKDQPETANHDTIESVGHALLNDAVTYVTSDLEAVNNLGLQGKSLPMLVLHKNGRTLVYPGQGFLNTKEDRKDILNWIEDRKYPLYFEMGPGNSNEVLRGKKFVVLSFFNPSRELEKQTDLLKATAEAYIESQKEDNGQVLFVWLDGIKHSRYIYSVYGFGGNDLPAVVITDAKNHNYFAENTDGKPLNLANPQAMVQAIADAQAGLLSTKSTIPRAQKTAIFINKAINKARKYWYVSIPAFVAITYVALKPLFAFIASMDGTDSTNKVDKKE</sequence>
<dbReference type="InterPro" id="IPR017937">
    <property type="entry name" value="Thioredoxin_CS"/>
</dbReference>
<keyword evidence="10" id="KW-1185">Reference proteome</keyword>
<evidence type="ECO:0000313" key="9">
    <source>
        <dbReference type="EMBL" id="KAG2183406.1"/>
    </source>
</evidence>
<proteinExistence type="predicted"/>
<feature type="chain" id="PRO_5034730623" description="Thioredoxin domain-containing protein" evidence="7">
    <location>
        <begin position="22"/>
        <end position="442"/>
    </location>
</feature>
<dbReference type="CDD" id="cd02961">
    <property type="entry name" value="PDI_a_family"/>
    <property type="match status" value="1"/>
</dbReference>
<gene>
    <name evidence="9" type="ORF">INT43_006412</name>
</gene>
<dbReference type="PROSITE" id="PS51352">
    <property type="entry name" value="THIOREDOXIN_2"/>
    <property type="match status" value="1"/>
</dbReference>
<dbReference type="Proteomes" id="UP000654370">
    <property type="component" value="Unassembled WGS sequence"/>
</dbReference>
<evidence type="ECO:0000256" key="1">
    <source>
        <dbReference type="ARBA" id="ARBA00004389"/>
    </source>
</evidence>
<dbReference type="EMBL" id="JAEPQZ010000003">
    <property type="protein sequence ID" value="KAG2183406.1"/>
    <property type="molecule type" value="Genomic_DNA"/>
</dbReference>
<dbReference type="PANTHER" id="PTHR46426">
    <property type="entry name" value="PROTEIN DISULFIDE-ISOMERASE TMX3"/>
    <property type="match status" value="1"/>
</dbReference>
<dbReference type="PROSITE" id="PS00194">
    <property type="entry name" value="THIOREDOXIN_1"/>
    <property type="match status" value="1"/>
</dbReference>
<keyword evidence="4 6" id="KW-0472">Membrane</keyword>
<dbReference type="Pfam" id="PF13848">
    <property type="entry name" value="Thioredoxin_6"/>
    <property type="match status" value="1"/>
</dbReference>
<feature type="domain" description="Thioredoxin" evidence="8">
    <location>
        <begin position="19"/>
        <end position="143"/>
    </location>
</feature>
<dbReference type="InterPro" id="IPR036249">
    <property type="entry name" value="Thioredoxin-like_sf"/>
</dbReference>
<dbReference type="AlphaFoldDB" id="A0A8H7Q2B8"/>
<dbReference type="PANTHER" id="PTHR46426:SF1">
    <property type="entry name" value="PROTEIN DISULFIDE-ISOMERASE TMX3"/>
    <property type="match status" value="1"/>
</dbReference>
<accession>A0A8H7Q2B8</accession>
<evidence type="ECO:0000256" key="5">
    <source>
        <dbReference type="ARBA" id="ARBA00045246"/>
    </source>
</evidence>
<comment type="function">
    <text evidence="5">Probable disulfide isomerase, which participates in the folding of proteins containing disulfide bonds. May act as a dithiol oxidase. Acts as a regulator of endoplasmic reticulum-mitochondria contact sites via its ability to regulate redox signals.</text>
</comment>
<evidence type="ECO:0000256" key="3">
    <source>
        <dbReference type="ARBA" id="ARBA00022989"/>
    </source>
</evidence>
<comment type="caution">
    <text evidence="9">The sequence shown here is derived from an EMBL/GenBank/DDBJ whole genome shotgun (WGS) entry which is preliminary data.</text>
</comment>
<feature type="transmembrane region" description="Helical" evidence="6">
    <location>
        <begin position="403"/>
        <end position="427"/>
    </location>
</feature>
<organism evidence="9 10">
    <name type="scientific">Mortierella isabellina</name>
    <name type="common">Filamentous fungus</name>
    <name type="synonym">Umbelopsis isabellina</name>
    <dbReference type="NCBI Taxonomy" id="91625"/>
    <lineage>
        <taxon>Eukaryota</taxon>
        <taxon>Fungi</taxon>
        <taxon>Fungi incertae sedis</taxon>
        <taxon>Mucoromycota</taxon>
        <taxon>Mucoromycotina</taxon>
        <taxon>Umbelopsidomycetes</taxon>
        <taxon>Umbelopsidales</taxon>
        <taxon>Umbelopsidaceae</taxon>
        <taxon>Umbelopsis</taxon>
    </lineage>
</organism>
<dbReference type="PRINTS" id="PR00421">
    <property type="entry name" value="THIOREDOXIN"/>
</dbReference>
<protein>
    <recommendedName>
        <fullName evidence="8">Thioredoxin domain-containing protein</fullName>
    </recommendedName>
</protein>
<evidence type="ECO:0000313" key="10">
    <source>
        <dbReference type="Proteomes" id="UP000654370"/>
    </source>
</evidence>
<dbReference type="InterPro" id="IPR013766">
    <property type="entry name" value="Thioredoxin_domain"/>
</dbReference>
<dbReference type="Pfam" id="PF00085">
    <property type="entry name" value="Thioredoxin"/>
    <property type="match status" value="1"/>
</dbReference>
<dbReference type="InterPro" id="IPR052250">
    <property type="entry name" value="PDI_TMX3"/>
</dbReference>
<keyword evidence="3 6" id="KW-1133">Transmembrane helix</keyword>
<keyword evidence="2 6" id="KW-0812">Transmembrane</keyword>
<name>A0A8H7Q2B8_MORIS</name>
<evidence type="ECO:0000256" key="7">
    <source>
        <dbReference type="SAM" id="SignalP"/>
    </source>
</evidence>
<dbReference type="SUPFAM" id="SSF52833">
    <property type="entry name" value="Thioredoxin-like"/>
    <property type="match status" value="3"/>
</dbReference>
<evidence type="ECO:0000256" key="2">
    <source>
        <dbReference type="ARBA" id="ARBA00022692"/>
    </source>
</evidence>
<dbReference type="OrthoDB" id="427280at2759"/>
<reference evidence="9" key="1">
    <citation type="submission" date="2020-12" db="EMBL/GenBank/DDBJ databases">
        <title>Metabolic potential, ecology and presence of endohyphal bacteria is reflected in genomic diversity of Mucoromycotina.</title>
        <authorList>
            <person name="Muszewska A."/>
            <person name="Okrasinska A."/>
            <person name="Steczkiewicz K."/>
            <person name="Drgas O."/>
            <person name="Orlowska M."/>
            <person name="Perlinska-Lenart U."/>
            <person name="Aleksandrzak-Piekarczyk T."/>
            <person name="Szatraj K."/>
            <person name="Zielenkiewicz U."/>
            <person name="Pilsyk S."/>
            <person name="Malc E."/>
            <person name="Mieczkowski P."/>
            <person name="Kruszewska J.S."/>
            <person name="Biernat P."/>
            <person name="Pawlowska J."/>
        </authorList>
    </citation>
    <scope>NUCLEOTIDE SEQUENCE</scope>
    <source>
        <strain evidence="9">WA0000067209</strain>
    </source>
</reference>
<dbReference type="GO" id="GO:0005789">
    <property type="term" value="C:endoplasmic reticulum membrane"/>
    <property type="evidence" value="ECO:0007669"/>
    <property type="project" value="UniProtKB-SubCell"/>
</dbReference>
<feature type="signal peptide" evidence="7">
    <location>
        <begin position="1"/>
        <end position="21"/>
    </location>
</feature>
<keyword evidence="7" id="KW-0732">Signal</keyword>
<evidence type="ECO:0000256" key="4">
    <source>
        <dbReference type="ARBA" id="ARBA00023136"/>
    </source>
</evidence>
<comment type="subcellular location">
    <subcellularLocation>
        <location evidence="1">Endoplasmic reticulum membrane</location>
        <topology evidence="1">Single-pass membrane protein</topology>
    </subcellularLocation>
</comment>
<evidence type="ECO:0000256" key="6">
    <source>
        <dbReference type="SAM" id="Phobius"/>
    </source>
</evidence>